<evidence type="ECO:0000313" key="2">
    <source>
        <dbReference type="EMBL" id="MBB4947436.1"/>
    </source>
</evidence>
<organism evidence="2 3">
    <name type="scientific">Kitasatospora gansuensis</name>
    <dbReference type="NCBI Taxonomy" id="258050"/>
    <lineage>
        <taxon>Bacteria</taxon>
        <taxon>Bacillati</taxon>
        <taxon>Actinomycetota</taxon>
        <taxon>Actinomycetes</taxon>
        <taxon>Kitasatosporales</taxon>
        <taxon>Streptomycetaceae</taxon>
        <taxon>Kitasatospora</taxon>
    </lineage>
</organism>
<protein>
    <recommendedName>
        <fullName evidence="1">DNA primase/polymerase bifunctional N-terminal domain-containing protein</fullName>
    </recommendedName>
</protein>
<dbReference type="Proteomes" id="UP000573327">
    <property type="component" value="Unassembled WGS sequence"/>
</dbReference>
<dbReference type="RefSeq" id="WP_184915409.1">
    <property type="nucleotide sequence ID" value="NZ_JACHJR010000001.1"/>
</dbReference>
<sequence>MEDTPEAPETGLPKPLSAALSYVEDRHWEVAAGTWLLDDDGPARCSCGDLRCALPGAHPTHAEWRNKASAGPGVVRRWWSEHPGASILLPTGRFFDVLDVPEVAGCLALARMERLNLQLGPVVAAPASSGQSGRRLLFLVLPGVVAKLPEMLRRLGWGPGRLDLVARGEGDWIVAPPSRVGQFGPTRWARPPSELNRWLPDAEDLISPLAYACGREAPPLRPQPNQPAAAVR</sequence>
<dbReference type="AlphaFoldDB" id="A0A7W7SBG8"/>
<evidence type="ECO:0000259" key="1">
    <source>
        <dbReference type="SMART" id="SM00943"/>
    </source>
</evidence>
<dbReference type="EMBL" id="JACHJR010000001">
    <property type="protein sequence ID" value="MBB4947436.1"/>
    <property type="molecule type" value="Genomic_DNA"/>
</dbReference>
<keyword evidence="3" id="KW-1185">Reference proteome</keyword>
<reference evidence="2 3" key="1">
    <citation type="submission" date="2020-08" db="EMBL/GenBank/DDBJ databases">
        <title>Sequencing the genomes of 1000 actinobacteria strains.</title>
        <authorList>
            <person name="Klenk H.-P."/>
        </authorList>
    </citation>
    <scope>NUCLEOTIDE SEQUENCE [LARGE SCALE GENOMIC DNA]</scope>
    <source>
        <strain evidence="2 3">DSM 44786</strain>
    </source>
</reference>
<dbReference type="Pfam" id="PF09250">
    <property type="entry name" value="Prim-Pol"/>
    <property type="match status" value="1"/>
</dbReference>
<dbReference type="InterPro" id="IPR015330">
    <property type="entry name" value="DNA_primase/pol_bifunc_N"/>
</dbReference>
<name>A0A7W7SBG8_9ACTN</name>
<proteinExistence type="predicted"/>
<comment type="caution">
    <text evidence="2">The sequence shown here is derived from an EMBL/GenBank/DDBJ whole genome shotgun (WGS) entry which is preliminary data.</text>
</comment>
<accession>A0A7W7SBG8</accession>
<dbReference type="SMART" id="SM00943">
    <property type="entry name" value="Prim-Pol"/>
    <property type="match status" value="1"/>
</dbReference>
<gene>
    <name evidence="2" type="ORF">F4556_002971</name>
</gene>
<feature type="domain" description="DNA primase/polymerase bifunctional N-terminal" evidence="1">
    <location>
        <begin position="19"/>
        <end position="206"/>
    </location>
</feature>
<evidence type="ECO:0000313" key="3">
    <source>
        <dbReference type="Proteomes" id="UP000573327"/>
    </source>
</evidence>